<dbReference type="GO" id="GO:0031119">
    <property type="term" value="P:tRNA pseudouridine synthesis"/>
    <property type="evidence" value="ECO:0007669"/>
    <property type="project" value="UniProtKB-UniRule"/>
</dbReference>
<dbReference type="InterPro" id="IPR020103">
    <property type="entry name" value="PsdUridine_synth_cat_dom_sf"/>
</dbReference>
<dbReference type="Pfam" id="PF01416">
    <property type="entry name" value="PseudoU_synth_1"/>
    <property type="match status" value="1"/>
</dbReference>
<dbReference type="CDD" id="cd02570">
    <property type="entry name" value="PseudoU_synth_EcTruA"/>
    <property type="match status" value="1"/>
</dbReference>
<evidence type="ECO:0000256" key="4">
    <source>
        <dbReference type="HAMAP-Rule" id="MF_00171"/>
    </source>
</evidence>
<dbReference type="PANTHER" id="PTHR11142">
    <property type="entry name" value="PSEUDOURIDYLATE SYNTHASE"/>
    <property type="match status" value="1"/>
</dbReference>
<proteinExistence type="inferred from homology"/>
<evidence type="ECO:0000256" key="5">
    <source>
        <dbReference type="RuleBase" id="RU003792"/>
    </source>
</evidence>
<dbReference type="SUPFAM" id="SSF55120">
    <property type="entry name" value="Pseudouridine synthase"/>
    <property type="match status" value="1"/>
</dbReference>
<gene>
    <name evidence="4" type="primary">truA</name>
    <name evidence="8" type="ORF">KJ970_05110</name>
</gene>
<dbReference type="EC" id="5.4.99.12" evidence="4"/>
<comment type="function">
    <text evidence="4">Formation of pseudouridine at positions 38, 39 and 40 in the anticodon stem and loop of transfer RNAs.</text>
</comment>
<protein>
    <recommendedName>
        <fullName evidence="4">tRNA pseudouridine synthase A</fullName>
        <ecNumber evidence="4">5.4.99.12</ecNumber>
    </recommendedName>
    <alternativeName>
        <fullName evidence="4">tRNA pseudouridine(38-40) synthase</fullName>
    </alternativeName>
    <alternativeName>
        <fullName evidence="4">tRNA pseudouridylate synthase I</fullName>
    </alternativeName>
    <alternativeName>
        <fullName evidence="4">tRNA-uridine isomerase I</fullName>
    </alternativeName>
</protein>
<name>A0A948RSN9_UNCEI</name>
<keyword evidence="3 4" id="KW-0413">Isomerase</keyword>
<dbReference type="HAMAP" id="MF_00171">
    <property type="entry name" value="TruA"/>
    <property type="match status" value="1"/>
</dbReference>
<feature type="binding site" evidence="4">
    <location>
        <position position="110"/>
    </location>
    <ligand>
        <name>substrate</name>
    </ligand>
</feature>
<evidence type="ECO:0000256" key="6">
    <source>
        <dbReference type="SAM" id="MobiDB-lite"/>
    </source>
</evidence>
<evidence type="ECO:0000256" key="3">
    <source>
        <dbReference type="ARBA" id="ARBA00023235"/>
    </source>
</evidence>
<dbReference type="GO" id="GO:0160147">
    <property type="term" value="F:tRNA pseudouridine(38-40) synthase activity"/>
    <property type="evidence" value="ECO:0007669"/>
    <property type="project" value="UniProtKB-EC"/>
</dbReference>
<comment type="caution">
    <text evidence="4">Lacks conserved residue(s) required for the propagation of feature annotation.</text>
</comment>
<dbReference type="EMBL" id="JAHJDP010000028">
    <property type="protein sequence ID" value="MBU2690288.1"/>
    <property type="molecule type" value="Genomic_DNA"/>
</dbReference>
<evidence type="ECO:0000313" key="9">
    <source>
        <dbReference type="Proteomes" id="UP000777784"/>
    </source>
</evidence>
<comment type="caution">
    <text evidence="8">The sequence shown here is derived from an EMBL/GenBank/DDBJ whole genome shotgun (WGS) entry which is preliminary data.</text>
</comment>
<dbReference type="InterPro" id="IPR020094">
    <property type="entry name" value="TruA/RsuA/RluB/E/F_N"/>
</dbReference>
<comment type="catalytic activity">
    <reaction evidence="4 5">
        <text>uridine(38/39/40) in tRNA = pseudouridine(38/39/40) in tRNA</text>
        <dbReference type="Rhea" id="RHEA:22376"/>
        <dbReference type="Rhea" id="RHEA-COMP:10085"/>
        <dbReference type="Rhea" id="RHEA-COMP:10087"/>
        <dbReference type="ChEBI" id="CHEBI:65314"/>
        <dbReference type="ChEBI" id="CHEBI:65315"/>
        <dbReference type="EC" id="5.4.99.12"/>
    </reaction>
</comment>
<evidence type="ECO:0000256" key="2">
    <source>
        <dbReference type="ARBA" id="ARBA00022694"/>
    </source>
</evidence>
<organism evidence="8 9">
    <name type="scientific">Eiseniibacteriota bacterium</name>
    <dbReference type="NCBI Taxonomy" id="2212470"/>
    <lineage>
        <taxon>Bacteria</taxon>
        <taxon>Candidatus Eiseniibacteriota</taxon>
    </lineage>
</organism>
<dbReference type="Gene3D" id="3.30.70.580">
    <property type="entry name" value="Pseudouridine synthase I, catalytic domain, N-terminal subdomain"/>
    <property type="match status" value="1"/>
</dbReference>
<feature type="domain" description="Pseudouridine synthase I TruA alpha/beta" evidence="7">
    <location>
        <begin position="141"/>
        <end position="243"/>
    </location>
</feature>
<feature type="compositionally biased region" description="Basic and acidic residues" evidence="6">
    <location>
        <begin position="291"/>
        <end position="319"/>
    </location>
</feature>
<feature type="region of interest" description="Disordered" evidence="6">
    <location>
        <begin position="272"/>
        <end position="319"/>
    </location>
</feature>
<dbReference type="GO" id="GO:0003723">
    <property type="term" value="F:RNA binding"/>
    <property type="evidence" value="ECO:0007669"/>
    <property type="project" value="InterPro"/>
</dbReference>
<dbReference type="Gene3D" id="3.30.70.660">
    <property type="entry name" value="Pseudouridine synthase I, catalytic domain, C-terminal subdomain"/>
    <property type="match status" value="1"/>
</dbReference>
<evidence type="ECO:0000313" key="8">
    <source>
        <dbReference type="EMBL" id="MBU2690288.1"/>
    </source>
</evidence>
<evidence type="ECO:0000259" key="7">
    <source>
        <dbReference type="Pfam" id="PF01416"/>
    </source>
</evidence>
<feature type="active site" description="Nucleophile" evidence="4">
    <location>
        <position position="52"/>
    </location>
</feature>
<dbReference type="InterPro" id="IPR020095">
    <property type="entry name" value="PsdUridine_synth_TruA_C"/>
</dbReference>
<accession>A0A948RSN9</accession>
<reference evidence="8" key="1">
    <citation type="submission" date="2021-05" db="EMBL/GenBank/DDBJ databases">
        <title>Energy efficiency and biological interactions define the core microbiome of deep oligotrophic groundwater.</title>
        <authorList>
            <person name="Mehrshad M."/>
            <person name="Lopez-Fernandez M."/>
            <person name="Bell E."/>
            <person name="Bernier-Latmani R."/>
            <person name="Bertilsson S."/>
            <person name="Dopson M."/>
        </authorList>
    </citation>
    <scope>NUCLEOTIDE SEQUENCE</scope>
    <source>
        <strain evidence="8">Modern_marine.mb.64</strain>
    </source>
</reference>
<dbReference type="FunFam" id="3.30.70.580:FF:000001">
    <property type="entry name" value="tRNA pseudouridine synthase A"/>
    <property type="match status" value="1"/>
</dbReference>
<dbReference type="InterPro" id="IPR001406">
    <property type="entry name" value="PsdUridine_synth_TruA"/>
</dbReference>
<dbReference type="InterPro" id="IPR020097">
    <property type="entry name" value="PsdUridine_synth_TruA_a/b_dom"/>
</dbReference>
<evidence type="ECO:0000256" key="1">
    <source>
        <dbReference type="ARBA" id="ARBA00009375"/>
    </source>
</evidence>
<dbReference type="AlphaFoldDB" id="A0A948RSN9"/>
<comment type="similarity">
    <text evidence="1 4 5">Belongs to the tRNA pseudouridine synthase TruA family.</text>
</comment>
<dbReference type="Proteomes" id="UP000777784">
    <property type="component" value="Unassembled WGS sequence"/>
</dbReference>
<comment type="subunit">
    <text evidence="4">Homodimer.</text>
</comment>
<dbReference type="PANTHER" id="PTHR11142:SF0">
    <property type="entry name" value="TRNA PSEUDOURIDINE SYNTHASE-LIKE 1"/>
    <property type="match status" value="1"/>
</dbReference>
<keyword evidence="2 4" id="KW-0819">tRNA processing</keyword>
<sequence>MRTLRLVVEFDGANFHGWQMQKDLRTVQGEMTAALQFVLQHPVHLVAAGRTDAGCHALAHAASFKTARPLPAGNLLGAVNSLTGADIRVHALEEAPERFNARWSAGWRDYTYLLMRGPSALLRHRAYHPVVWPQMGPMIEAASLLTGDKNCIGLSNKSADNRQPICRILQAGWGEWSGGLIFRIRANHFLYRMVRTVVGTCLEIGRGRWGSDRMAELLSGGDRRLAGPPVPADGLYFTGVGYNPLWDVAASPPVTPWWGETRMLEMFTYEPGTPLPSAGRRDTMMFDVEGEGLKEPDLKPPDLKPPDLKPPDLKQEERS</sequence>